<accession>A0A0F9DR37</accession>
<comment type="caution">
    <text evidence="1">The sequence shown here is derived from an EMBL/GenBank/DDBJ whole genome shotgun (WGS) entry which is preliminary data.</text>
</comment>
<sequence length="55" mass="6364">GMILYNSLVIARSRDACPNPTEAQINKIFLFTIQNTLKFKIAHNKYSYNTVIIIY</sequence>
<proteinExistence type="predicted"/>
<dbReference type="EMBL" id="LAZR01027920">
    <property type="protein sequence ID" value="KKL64199.1"/>
    <property type="molecule type" value="Genomic_DNA"/>
</dbReference>
<reference evidence="1" key="1">
    <citation type="journal article" date="2015" name="Nature">
        <title>Complex archaea that bridge the gap between prokaryotes and eukaryotes.</title>
        <authorList>
            <person name="Spang A."/>
            <person name="Saw J.H."/>
            <person name="Jorgensen S.L."/>
            <person name="Zaremba-Niedzwiedzka K."/>
            <person name="Martijn J."/>
            <person name="Lind A.E."/>
            <person name="van Eijk R."/>
            <person name="Schleper C."/>
            <person name="Guy L."/>
            <person name="Ettema T.J."/>
        </authorList>
    </citation>
    <scope>NUCLEOTIDE SEQUENCE</scope>
</reference>
<dbReference type="AlphaFoldDB" id="A0A0F9DR37"/>
<protein>
    <submittedName>
        <fullName evidence="1">Uncharacterized protein</fullName>
    </submittedName>
</protein>
<gene>
    <name evidence="1" type="ORF">LCGC14_2167460</name>
</gene>
<organism evidence="1">
    <name type="scientific">marine sediment metagenome</name>
    <dbReference type="NCBI Taxonomy" id="412755"/>
    <lineage>
        <taxon>unclassified sequences</taxon>
        <taxon>metagenomes</taxon>
        <taxon>ecological metagenomes</taxon>
    </lineage>
</organism>
<evidence type="ECO:0000313" key="1">
    <source>
        <dbReference type="EMBL" id="KKL64199.1"/>
    </source>
</evidence>
<name>A0A0F9DR37_9ZZZZ</name>
<feature type="non-terminal residue" evidence="1">
    <location>
        <position position="1"/>
    </location>
</feature>